<keyword evidence="1" id="KW-0472">Membrane</keyword>
<keyword evidence="3" id="KW-1185">Reference proteome</keyword>
<feature type="transmembrane region" description="Helical" evidence="1">
    <location>
        <begin position="7"/>
        <end position="24"/>
    </location>
</feature>
<dbReference type="InterPro" id="IPR005325">
    <property type="entry name" value="DUF308_memb"/>
</dbReference>
<feature type="transmembrane region" description="Helical" evidence="1">
    <location>
        <begin position="151"/>
        <end position="171"/>
    </location>
</feature>
<dbReference type="RefSeq" id="WP_186934836.1">
    <property type="nucleotide sequence ID" value="NZ_JACOPS010000001.1"/>
</dbReference>
<accession>A0ABR7HJ56</accession>
<dbReference type="PANTHER" id="PTHR34989">
    <property type="entry name" value="PROTEIN HDED"/>
    <property type="match status" value="1"/>
</dbReference>
<feature type="transmembrane region" description="Helical" evidence="1">
    <location>
        <begin position="125"/>
        <end position="145"/>
    </location>
</feature>
<dbReference type="Proteomes" id="UP000636755">
    <property type="component" value="Unassembled WGS sequence"/>
</dbReference>
<dbReference type="EMBL" id="JACOPS010000001">
    <property type="protein sequence ID" value="MBC5727551.1"/>
    <property type="molecule type" value="Genomic_DNA"/>
</dbReference>
<feature type="transmembrane region" description="Helical" evidence="1">
    <location>
        <begin position="63"/>
        <end position="84"/>
    </location>
</feature>
<keyword evidence="1" id="KW-0812">Transmembrane</keyword>
<feature type="transmembrane region" description="Helical" evidence="1">
    <location>
        <begin position="30"/>
        <end position="51"/>
    </location>
</feature>
<dbReference type="Pfam" id="PF03729">
    <property type="entry name" value="DUF308"/>
    <property type="match status" value="2"/>
</dbReference>
<reference evidence="2 3" key="1">
    <citation type="submission" date="2020-08" db="EMBL/GenBank/DDBJ databases">
        <title>Genome public.</title>
        <authorList>
            <person name="Liu C."/>
            <person name="Sun Q."/>
        </authorList>
    </citation>
    <scope>NUCLEOTIDE SEQUENCE [LARGE SCALE GENOMIC DNA]</scope>
    <source>
        <strain evidence="2 3">NSJ-71</strain>
    </source>
</reference>
<dbReference type="InterPro" id="IPR052712">
    <property type="entry name" value="Acid_resist_chaperone_HdeD"/>
</dbReference>
<feature type="transmembrane region" description="Helical" evidence="1">
    <location>
        <begin position="90"/>
        <end position="113"/>
    </location>
</feature>
<gene>
    <name evidence="2" type="ORF">H8R91_03190</name>
</gene>
<evidence type="ECO:0000313" key="2">
    <source>
        <dbReference type="EMBL" id="MBC5727551.1"/>
    </source>
</evidence>
<proteinExistence type="predicted"/>
<sequence>MKVFNCILGILTVLASIYCIFYPGLTFLNIGWIVTIILGLWGISTIVSYAVSRNDGNNKEKALMGTLGLIAGIAAAVVSALAMFMPGIRVMFDILILAIFAVWLIVDGISSIATSFKVKKSGSSVWVLPLICGVLVLLAGIYGIFNLIFTAQTLGLFMGILLMTYGIRLILSAFKN</sequence>
<comment type="caution">
    <text evidence="2">The sequence shown here is derived from an EMBL/GenBank/DDBJ whole genome shotgun (WGS) entry which is preliminary data.</text>
</comment>
<protein>
    <submittedName>
        <fullName evidence="2">DUF308 domain-containing protein</fullName>
    </submittedName>
</protein>
<name>A0ABR7HJ56_9FIRM</name>
<keyword evidence="1" id="KW-1133">Transmembrane helix</keyword>
<dbReference type="PANTHER" id="PTHR34989:SF1">
    <property type="entry name" value="PROTEIN HDED"/>
    <property type="match status" value="1"/>
</dbReference>
<organism evidence="2 3">
    <name type="scientific">Ruminococcus intestinalis</name>
    <dbReference type="NCBI Taxonomy" id="2763066"/>
    <lineage>
        <taxon>Bacteria</taxon>
        <taxon>Bacillati</taxon>
        <taxon>Bacillota</taxon>
        <taxon>Clostridia</taxon>
        <taxon>Eubacteriales</taxon>
        <taxon>Oscillospiraceae</taxon>
        <taxon>Ruminococcus</taxon>
    </lineage>
</organism>
<evidence type="ECO:0000313" key="3">
    <source>
        <dbReference type="Proteomes" id="UP000636755"/>
    </source>
</evidence>
<evidence type="ECO:0000256" key="1">
    <source>
        <dbReference type="SAM" id="Phobius"/>
    </source>
</evidence>